<dbReference type="RefSeq" id="WP_150645185.1">
    <property type="nucleotide sequence ID" value="NZ_CABVHQ010000092.1"/>
</dbReference>
<sequence length="205" mass="23401">MSLLQRLGWRRAVFALAVAALLTVAAIQVQSGEPEIALVIGEPWEAMRQRSSAAIDPAIPGHFWRRLPKSDARLRFIDPQYGFVTPLARFFTISFKSDELINSVRMSPQIEPLLLDDTLKVVLDLQEQWRQGGWTPIRVKDFPSFADTPQWRARLRDVNKGGTAYWRAGDQYQVMLVVNRFKDHKRPTEERYLITIGLGKSRGGP</sequence>
<dbReference type="AlphaFoldDB" id="A0A5E7FBU5"/>
<dbReference type="EMBL" id="CABVHQ010000092">
    <property type="protein sequence ID" value="VVO36891.1"/>
    <property type="molecule type" value="Genomic_DNA"/>
</dbReference>
<accession>A0A5E7FBU5</accession>
<proteinExistence type="predicted"/>
<organism evidence="1 2">
    <name type="scientific">Pseudomonas fluorescens</name>
    <dbReference type="NCBI Taxonomy" id="294"/>
    <lineage>
        <taxon>Bacteria</taxon>
        <taxon>Pseudomonadati</taxon>
        <taxon>Pseudomonadota</taxon>
        <taxon>Gammaproteobacteria</taxon>
        <taxon>Pseudomonadales</taxon>
        <taxon>Pseudomonadaceae</taxon>
        <taxon>Pseudomonas</taxon>
    </lineage>
</organism>
<evidence type="ECO:0000313" key="1">
    <source>
        <dbReference type="EMBL" id="VVO36891.1"/>
    </source>
</evidence>
<evidence type="ECO:0000313" key="2">
    <source>
        <dbReference type="Proteomes" id="UP000337909"/>
    </source>
</evidence>
<protein>
    <submittedName>
        <fullName evidence="1">Uncharacterized protein</fullName>
    </submittedName>
</protein>
<reference evidence="1 2" key="1">
    <citation type="submission" date="2019-09" db="EMBL/GenBank/DDBJ databases">
        <authorList>
            <person name="Chandra G."/>
            <person name="Truman W A."/>
        </authorList>
    </citation>
    <scope>NUCLEOTIDE SEQUENCE [LARGE SCALE GENOMIC DNA]</scope>
    <source>
        <strain evidence="1">PS691</strain>
    </source>
</reference>
<name>A0A5E7FBU5_PSEFL</name>
<dbReference type="Proteomes" id="UP000337909">
    <property type="component" value="Unassembled WGS sequence"/>
</dbReference>
<dbReference type="OrthoDB" id="6942177at2"/>
<gene>
    <name evidence="1" type="ORF">PS691_05392</name>
</gene>